<dbReference type="SUPFAM" id="SSF46894">
    <property type="entry name" value="C-terminal effector domain of the bipartite response regulators"/>
    <property type="match status" value="1"/>
</dbReference>
<evidence type="ECO:0000256" key="3">
    <source>
        <dbReference type="ARBA" id="ARBA00023015"/>
    </source>
</evidence>
<evidence type="ECO:0000256" key="5">
    <source>
        <dbReference type="ARBA" id="ARBA00023163"/>
    </source>
</evidence>
<dbReference type="PROSITE" id="PS50110">
    <property type="entry name" value="RESPONSE_REGULATORY"/>
    <property type="match status" value="1"/>
</dbReference>
<dbReference type="CDD" id="cd00383">
    <property type="entry name" value="trans_reg_C"/>
    <property type="match status" value="1"/>
</dbReference>
<dbReference type="EMBL" id="QEKV01000002">
    <property type="protein sequence ID" value="PVY95223.1"/>
    <property type="molecule type" value="Genomic_DNA"/>
</dbReference>
<dbReference type="InterPro" id="IPR001867">
    <property type="entry name" value="OmpR/PhoB-type_DNA-bd"/>
</dbReference>
<dbReference type="GO" id="GO:0006355">
    <property type="term" value="P:regulation of DNA-templated transcription"/>
    <property type="evidence" value="ECO:0007669"/>
    <property type="project" value="InterPro"/>
</dbReference>
<evidence type="ECO:0000256" key="4">
    <source>
        <dbReference type="ARBA" id="ARBA00023125"/>
    </source>
</evidence>
<accession>A0A2U1E5K1</accession>
<dbReference type="Pfam" id="PF00072">
    <property type="entry name" value="Response_reg"/>
    <property type="match status" value="1"/>
</dbReference>
<reference evidence="10 11" key="1">
    <citation type="submission" date="2018-04" db="EMBL/GenBank/DDBJ databases">
        <title>Genomic Encyclopedia of Type Strains, Phase IV (KMG-IV): sequencing the most valuable type-strain genomes for metagenomic binning, comparative biology and taxonomic classification.</title>
        <authorList>
            <person name="Goeker M."/>
        </authorList>
    </citation>
    <scope>NUCLEOTIDE SEQUENCE [LARGE SCALE GENOMIC DNA]</scope>
    <source>
        <strain evidence="10 11">DSM 20705</strain>
    </source>
</reference>
<dbReference type="InterPro" id="IPR036388">
    <property type="entry name" value="WH-like_DNA-bd_sf"/>
</dbReference>
<dbReference type="GO" id="GO:0005829">
    <property type="term" value="C:cytosol"/>
    <property type="evidence" value="ECO:0007669"/>
    <property type="project" value="TreeGrafter"/>
</dbReference>
<name>A0A2U1E5K1_9FIRM</name>
<keyword evidence="11" id="KW-1185">Reference proteome</keyword>
<evidence type="ECO:0000313" key="11">
    <source>
        <dbReference type="Proteomes" id="UP000245793"/>
    </source>
</evidence>
<dbReference type="InterPro" id="IPR016032">
    <property type="entry name" value="Sig_transdc_resp-reg_C-effctor"/>
</dbReference>
<dbReference type="RefSeq" id="WP_116479702.1">
    <property type="nucleotide sequence ID" value="NZ_JBKYKF010000038.1"/>
</dbReference>
<keyword evidence="2" id="KW-0902">Two-component regulatory system</keyword>
<dbReference type="GO" id="GO:0000156">
    <property type="term" value="F:phosphorelay response regulator activity"/>
    <property type="evidence" value="ECO:0007669"/>
    <property type="project" value="TreeGrafter"/>
</dbReference>
<dbReference type="InterPro" id="IPR039420">
    <property type="entry name" value="WalR-like"/>
</dbReference>
<dbReference type="PANTHER" id="PTHR48111">
    <property type="entry name" value="REGULATOR OF RPOS"/>
    <property type="match status" value="1"/>
</dbReference>
<evidence type="ECO:0000256" key="6">
    <source>
        <dbReference type="PROSITE-ProRule" id="PRU00169"/>
    </source>
</evidence>
<dbReference type="PANTHER" id="PTHR48111:SF40">
    <property type="entry name" value="PHOSPHATE REGULON TRANSCRIPTIONAL REGULATORY PROTEIN PHOB"/>
    <property type="match status" value="1"/>
</dbReference>
<comment type="caution">
    <text evidence="10">The sequence shown here is derived from an EMBL/GenBank/DDBJ whole genome shotgun (WGS) entry which is preliminary data.</text>
</comment>
<evidence type="ECO:0000256" key="7">
    <source>
        <dbReference type="PROSITE-ProRule" id="PRU01091"/>
    </source>
</evidence>
<evidence type="ECO:0000259" key="8">
    <source>
        <dbReference type="PROSITE" id="PS50110"/>
    </source>
</evidence>
<keyword evidence="4 7" id="KW-0238">DNA-binding</keyword>
<evidence type="ECO:0000256" key="2">
    <source>
        <dbReference type="ARBA" id="ARBA00023012"/>
    </source>
</evidence>
<keyword evidence="5" id="KW-0804">Transcription</keyword>
<feature type="domain" description="Response regulatory" evidence="8">
    <location>
        <begin position="1"/>
        <end position="116"/>
    </location>
</feature>
<evidence type="ECO:0000256" key="1">
    <source>
        <dbReference type="ARBA" id="ARBA00022553"/>
    </source>
</evidence>
<dbReference type="InterPro" id="IPR001789">
    <property type="entry name" value="Sig_transdc_resp-reg_receiver"/>
</dbReference>
<feature type="modified residue" description="4-aspartylphosphate" evidence="6">
    <location>
        <position position="50"/>
    </location>
</feature>
<dbReference type="Gene3D" id="6.10.250.690">
    <property type="match status" value="1"/>
</dbReference>
<feature type="domain" description="OmpR/PhoB-type" evidence="9">
    <location>
        <begin position="125"/>
        <end position="221"/>
    </location>
</feature>
<sequence length="221" mass="25208">MIYIVEDDESIRELVLYALKNEGYSGKGCRDFEEFKAALEEDSPSLVLLDIMLPGKDGISILKWMREGKYKEVPVIMLTAKSAEIDKVRGLDLGADDYVTKPFSVLELMARIRARIRRGNDVDSMNEITIKDLTIIPEKRRVNVDGKDVSLGFKEYELLYYLAQNKGIVLSRDKIMDAVWGYDYLGESRTVDVHIAFLRQKLGKSGVMIKTVRNVGYILEE</sequence>
<keyword evidence="1 6" id="KW-0597">Phosphoprotein</keyword>
<evidence type="ECO:0000313" key="10">
    <source>
        <dbReference type="EMBL" id="PVY95223.1"/>
    </source>
</evidence>
<dbReference type="CDD" id="cd17574">
    <property type="entry name" value="REC_OmpR"/>
    <property type="match status" value="1"/>
</dbReference>
<dbReference type="GO" id="GO:0000976">
    <property type="term" value="F:transcription cis-regulatory region binding"/>
    <property type="evidence" value="ECO:0007669"/>
    <property type="project" value="TreeGrafter"/>
</dbReference>
<dbReference type="Proteomes" id="UP000245793">
    <property type="component" value="Unassembled WGS sequence"/>
</dbReference>
<protein>
    <submittedName>
        <fullName evidence="10">Two-component system alkaline phosphatase synthesis response regulator PhoP</fullName>
    </submittedName>
</protein>
<evidence type="ECO:0000259" key="9">
    <source>
        <dbReference type="PROSITE" id="PS51755"/>
    </source>
</evidence>
<keyword evidence="3" id="KW-0805">Transcription regulation</keyword>
<dbReference type="InterPro" id="IPR011006">
    <property type="entry name" value="CheY-like_superfamily"/>
</dbReference>
<feature type="DNA-binding region" description="OmpR/PhoB-type" evidence="7">
    <location>
        <begin position="125"/>
        <end position="221"/>
    </location>
</feature>
<gene>
    <name evidence="10" type="ORF">C7381_102112</name>
</gene>
<dbReference type="Gene3D" id="1.10.10.10">
    <property type="entry name" value="Winged helix-like DNA-binding domain superfamily/Winged helix DNA-binding domain"/>
    <property type="match status" value="1"/>
</dbReference>
<dbReference type="PROSITE" id="PS51755">
    <property type="entry name" value="OMPR_PHOB"/>
    <property type="match status" value="1"/>
</dbReference>
<dbReference type="SMART" id="SM00862">
    <property type="entry name" value="Trans_reg_C"/>
    <property type="match status" value="1"/>
</dbReference>
<dbReference type="AlphaFoldDB" id="A0A2U1E5K1"/>
<dbReference type="FunFam" id="1.10.10.10:FF:000018">
    <property type="entry name" value="DNA-binding response regulator ResD"/>
    <property type="match status" value="1"/>
</dbReference>
<proteinExistence type="predicted"/>
<dbReference type="GO" id="GO:0032993">
    <property type="term" value="C:protein-DNA complex"/>
    <property type="evidence" value="ECO:0007669"/>
    <property type="project" value="TreeGrafter"/>
</dbReference>
<dbReference type="Pfam" id="PF00486">
    <property type="entry name" value="Trans_reg_C"/>
    <property type="match status" value="1"/>
</dbReference>
<dbReference type="SMART" id="SM00448">
    <property type="entry name" value="REC"/>
    <property type="match status" value="1"/>
</dbReference>
<organism evidence="10 11">
    <name type="scientific">Ezakiella coagulans</name>
    <dbReference type="NCBI Taxonomy" id="46507"/>
    <lineage>
        <taxon>Bacteria</taxon>
        <taxon>Bacillati</taxon>
        <taxon>Bacillota</taxon>
        <taxon>Tissierellia</taxon>
        <taxon>Ezakiella</taxon>
    </lineage>
</organism>
<dbReference type="Gene3D" id="3.40.50.2300">
    <property type="match status" value="1"/>
</dbReference>
<dbReference type="SUPFAM" id="SSF52172">
    <property type="entry name" value="CheY-like"/>
    <property type="match status" value="1"/>
</dbReference>